<feature type="transmembrane region" description="Helical" evidence="8">
    <location>
        <begin position="360"/>
        <end position="379"/>
    </location>
</feature>
<comment type="caution">
    <text evidence="10">The sequence shown here is derived from an EMBL/GenBank/DDBJ whole genome shotgun (WGS) entry which is preliminary data.</text>
</comment>
<accession>A0ABN3UCG4</accession>
<dbReference type="RefSeq" id="WP_344452234.1">
    <property type="nucleotide sequence ID" value="NZ_BAAATZ010000016.1"/>
</dbReference>
<feature type="transmembrane region" description="Helical" evidence="8">
    <location>
        <begin position="163"/>
        <end position="182"/>
    </location>
</feature>
<evidence type="ECO:0000256" key="5">
    <source>
        <dbReference type="ARBA" id="ARBA00022692"/>
    </source>
</evidence>
<feature type="transmembrane region" description="Helical" evidence="8">
    <location>
        <begin position="327"/>
        <end position="348"/>
    </location>
</feature>
<sequence length="527" mass="58400">MKGNPLQTIPDLLHRYVVPAAPPMAWSAAPTRRRSRVGLAALAGILLVQGLLSLRLMNTAYQDEALYLYAGHMYLDLWFGDGAKPPQGFLDIFSGAPYLYPVAAALVDSVFGLAGARFVSLLCMAGVTALIYSLTVRLFNVRAALAAAAAYAVIEATTYMGNFATFDAPALLFITVAFWLVVRFDRRPSWPLMIIVPFLLSLAFAVKYAAAMFAGPVVALAVVVAWPYRGAVRSLLRGVGLFAMTGVFIGLWVAFGGFLQGLRFTTIDREINTDASAAWVLRLAAEYGGVFLLMALLGGVLYLRSQRLNEVPLAQRGPEGAVSPGKVWRFFLAAGLFSSGLLVPAYQAYIHTQVALHKHLGFGLMFAAPLVGVGLVRLMGRHFSSPQFAIAAWLLLLVPGMQQSEKLFYGWPDSTMLMKLVDAELEPDDLYLSSVPQVQQYYLGDRTTLEQWVSTYDLLDPFLQEKYLKYVEQTRFDMIMLDDQVEPEVNKKIQDTVEANPKYRLRARFYYGQGELFGNYMIWVKLP</sequence>
<evidence type="ECO:0000256" key="1">
    <source>
        <dbReference type="ARBA" id="ARBA00004651"/>
    </source>
</evidence>
<keyword evidence="6 8" id="KW-1133">Transmembrane helix</keyword>
<comment type="subcellular location">
    <subcellularLocation>
        <location evidence="1">Cell membrane</location>
        <topology evidence="1">Multi-pass membrane protein</topology>
    </subcellularLocation>
</comment>
<keyword evidence="5 8" id="KW-0812">Transmembrane</keyword>
<dbReference type="Pfam" id="PF13231">
    <property type="entry name" value="PMT_2"/>
    <property type="match status" value="1"/>
</dbReference>
<evidence type="ECO:0000256" key="6">
    <source>
        <dbReference type="ARBA" id="ARBA00022989"/>
    </source>
</evidence>
<dbReference type="InterPro" id="IPR050297">
    <property type="entry name" value="LipidA_mod_glycosyltrf_83"/>
</dbReference>
<gene>
    <name evidence="10" type="ORF">GCM10010439_41700</name>
</gene>
<evidence type="ECO:0000256" key="2">
    <source>
        <dbReference type="ARBA" id="ARBA00022475"/>
    </source>
</evidence>
<name>A0ABN3UCG4_9ACTN</name>
<evidence type="ECO:0000256" key="8">
    <source>
        <dbReference type="SAM" id="Phobius"/>
    </source>
</evidence>
<keyword evidence="3" id="KW-0328">Glycosyltransferase</keyword>
<dbReference type="PANTHER" id="PTHR33908">
    <property type="entry name" value="MANNOSYLTRANSFERASE YKCB-RELATED"/>
    <property type="match status" value="1"/>
</dbReference>
<evidence type="ECO:0000313" key="10">
    <source>
        <dbReference type="EMBL" id="GAA2729892.1"/>
    </source>
</evidence>
<evidence type="ECO:0000256" key="4">
    <source>
        <dbReference type="ARBA" id="ARBA00022679"/>
    </source>
</evidence>
<organism evidence="10 11">
    <name type="scientific">Actinocorallia aurantiaca</name>
    <dbReference type="NCBI Taxonomy" id="46204"/>
    <lineage>
        <taxon>Bacteria</taxon>
        <taxon>Bacillati</taxon>
        <taxon>Actinomycetota</taxon>
        <taxon>Actinomycetes</taxon>
        <taxon>Streptosporangiales</taxon>
        <taxon>Thermomonosporaceae</taxon>
        <taxon>Actinocorallia</taxon>
    </lineage>
</organism>
<dbReference type="InterPro" id="IPR038731">
    <property type="entry name" value="RgtA/B/C-like"/>
</dbReference>
<reference evidence="10 11" key="1">
    <citation type="journal article" date="2019" name="Int. J. Syst. Evol. Microbiol.">
        <title>The Global Catalogue of Microorganisms (GCM) 10K type strain sequencing project: providing services to taxonomists for standard genome sequencing and annotation.</title>
        <authorList>
            <consortium name="The Broad Institute Genomics Platform"/>
            <consortium name="The Broad Institute Genome Sequencing Center for Infectious Disease"/>
            <person name="Wu L."/>
            <person name="Ma J."/>
        </authorList>
    </citation>
    <scope>NUCLEOTIDE SEQUENCE [LARGE SCALE GENOMIC DNA]</scope>
    <source>
        <strain evidence="10 11">JCM 8201</strain>
    </source>
</reference>
<keyword evidence="11" id="KW-1185">Reference proteome</keyword>
<protein>
    <submittedName>
        <fullName evidence="10">DUF3824 domain-containing protein</fullName>
    </submittedName>
</protein>
<keyword evidence="4" id="KW-0808">Transferase</keyword>
<dbReference type="PANTHER" id="PTHR33908:SF11">
    <property type="entry name" value="MEMBRANE PROTEIN"/>
    <property type="match status" value="1"/>
</dbReference>
<feature type="transmembrane region" description="Helical" evidence="8">
    <location>
        <begin position="238"/>
        <end position="259"/>
    </location>
</feature>
<dbReference type="Proteomes" id="UP001501842">
    <property type="component" value="Unassembled WGS sequence"/>
</dbReference>
<evidence type="ECO:0000256" key="3">
    <source>
        <dbReference type="ARBA" id="ARBA00022676"/>
    </source>
</evidence>
<evidence type="ECO:0000256" key="7">
    <source>
        <dbReference type="ARBA" id="ARBA00023136"/>
    </source>
</evidence>
<dbReference type="EMBL" id="BAAATZ010000016">
    <property type="protein sequence ID" value="GAA2729892.1"/>
    <property type="molecule type" value="Genomic_DNA"/>
</dbReference>
<evidence type="ECO:0000313" key="11">
    <source>
        <dbReference type="Proteomes" id="UP001501842"/>
    </source>
</evidence>
<feature type="transmembrane region" description="Helical" evidence="8">
    <location>
        <begin position="37"/>
        <end position="57"/>
    </location>
</feature>
<feature type="transmembrane region" description="Helical" evidence="8">
    <location>
        <begin position="110"/>
        <end position="132"/>
    </location>
</feature>
<proteinExistence type="predicted"/>
<feature type="transmembrane region" description="Helical" evidence="8">
    <location>
        <begin position="194"/>
        <end position="226"/>
    </location>
</feature>
<feature type="transmembrane region" description="Helical" evidence="8">
    <location>
        <begin position="279"/>
        <end position="303"/>
    </location>
</feature>
<keyword evidence="2" id="KW-1003">Cell membrane</keyword>
<keyword evidence="7 8" id="KW-0472">Membrane</keyword>
<evidence type="ECO:0000259" key="9">
    <source>
        <dbReference type="Pfam" id="PF13231"/>
    </source>
</evidence>
<feature type="domain" description="Glycosyltransferase RgtA/B/C/D-like" evidence="9">
    <location>
        <begin position="104"/>
        <end position="233"/>
    </location>
</feature>